<evidence type="ECO:0000256" key="1">
    <source>
        <dbReference type="SAM" id="MobiDB-lite"/>
    </source>
</evidence>
<evidence type="ECO:0000313" key="3">
    <source>
        <dbReference type="Proteomes" id="UP000078576"/>
    </source>
</evidence>
<name>A0A194V8F3_CYTMA</name>
<evidence type="ECO:0000313" key="2">
    <source>
        <dbReference type="EMBL" id="KUI60282.1"/>
    </source>
</evidence>
<feature type="region of interest" description="Disordered" evidence="1">
    <location>
        <begin position="23"/>
        <end position="58"/>
    </location>
</feature>
<dbReference type="EMBL" id="KN714747">
    <property type="protein sequence ID" value="KUI60282.1"/>
    <property type="molecule type" value="Genomic_DNA"/>
</dbReference>
<gene>
    <name evidence="2" type="ORF">VP1G_11136</name>
</gene>
<protein>
    <submittedName>
        <fullName evidence="2">Uncharacterized protein</fullName>
    </submittedName>
</protein>
<dbReference type="Proteomes" id="UP000078576">
    <property type="component" value="Unassembled WGS sequence"/>
</dbReference>
<accession>A0A194V8F3</accession>
<sequence>MSVLPKSASSFAPHELALGQVADHLAARNPGGPPERGEVEGAAEAVGEAKEQHGGDPAAGVLEGEAAIVGHLVLLHSAAVQVVHAALRVDLGLVLAGRVGQLLPVQDVEVVVGRVAARVALCADGGAEDY</sequence>
<dbReference type="AlphaFoldDB" id="A0A194V8F3"/>
<keyword evidence="3" id="KW-1185">Reference proteome</keyword>
<reference evidence="3" key="1">
    <citation type="submission" date="2014-12" db="EMBL/GenBank/DDBJ databases">
        <title>Genome Sequence of Valsa Canker Pathogens Uncovers a Specific Adaption of Colonization on Woody Bark.</title>
        <authorList>
            <person name="Yin Z."/>
            <person name="Liu H."/>
            <person name="Gao X."/>
            <person name="Li Z."/>
            <person name="Song N."/>
            <person name="Ke X."/>
            <person name="Dai Q."/>
            <person name="Wu Y."/>
            <person name="Sun Y."/>
            <person name="Xu J.-R."/>
            <person name="Kang Z.K."/>
            <person name="Wang L."/>
            <person name="Huang L."/>
        </authorList>
    </citation>
    <scope>NUCLEOTIDE SEQUENCE [LARGE SCALE GENOMIC DNA]</scope>
    <source>
        <strain evidence="3">SXYL134</strain>
    </source>
</reference>
<organism evidence="2 3">
    <name type="scientific">Cytospora mali</name>
    <name type="common">Apple Valsa canker fungus</name>
    <name type="synonym">Valsa mali</name>
    <dbReference type="NCBI Taxonomy" id="578113"/>
    <lineage>
        <taxon>Eukaryota</taxon>
        <taxon>Fungi</taxon>
        <taxon>Dikarya</taxon>
        <taxon>Ascomycota</taxon>
        <taxon>Pezizomycotina</taxon>
        <taxon>Sordariomycetes</taxon>
        <taxon>Sordariomycetidae</taxon>
        <taxon>Diaporthales</taxon>
        <taxon>Cytosporaceae</taxon>
        <taxon>Cytospora</taxon>
    </lineage>
</organism>
<proteinExistence type="predicted"/>